<protein>
    <recommendedName>
        <fullName evidence="1">Glycosyltransferase subfamily 4-like N-terminal domain-containing protein</fullName>
    </recommendedName>
</protein>
<feature type="domain" description="Glycosyltransferase subfamily 4-like N-terminal" evidence="1">
    <location>
        <begin position="30"/>
        <end position="215"/>
    </location>
</feature>
<gene>
    <name evidence="2" type="ORF">BE15_20705</name>
</gene>
<dbReference type="Gene3D" id="3.40.50.2000">
    <property type="entry name" value="Glycogen Phosphorylase B"/>
    <property type="match status" value="2"/>
</dbReference>
<dbReference type="InterPro" id="IPR028098">
    <property type="entry name" value="Glyco_trans_4-like_N"/>
</dbReference>
<sequence length="424" mass="47039">MWYHARGPRMPERRFLLISYFYPPHGGAGVQRALHLSRIAPSLGWEPVVLASGQRGRTAVDRSLLSKVPEGVRVERTRAAVGFGTLFGALPVDAYLGWLPFALRRLSAILREERFDLVFSTSAPFTAHLLGDHARRALGVPWVADFRDPWTDNNFLPLYRGEGPIARMRQRVDRRIEERVFAGADAVLVTADPFRSLLVERRGLPEGKVHLVRNGFDAEDFAAPYAPRPDPGGRFRLLFAGNMYGDYNLASVFRAADRLLSRRALPGFELSIVSAAGAWAEREARKYPHLRPHLRVEKPVPHDQIVARYRDADALVLCALDPLSTPGKLYEYIAAGPPVIAFVVPGTDAALVLSRTGAGEAVPADDVELGALSLERAYDRFRRGELPARCEDEIAKLTRQAQVAEIVALFERLAGERGAASPRR</sequence>
<evidence type="ECO:0000313" key="3">
    <source>
        <dbReference type="Proteomes" id="UP000075260"/>
    </source>
</evidence>
<accession>A0A150Q7H6</accession>
<dbReference type="CDD" id="cd03794">
    <property type="entry name" value="GT4_WbuB-like"/>
    <property type="match status" value="1"/>
</dbReference>
<dbReference type="Proteomes" id="UP000075260">
    <property type="component" value="Unassembled WGS sequence"/>
</dbReference>
<dbReference type="PANTHER" id="PTHR12526">
    <property type="entry name" value="GLYCOSYLTRANSFERASE"/>
    <property type="match status" value="1"/>
</dbReference>
<reference evidence="2 3" key="1">
    <citation type="submission" date="2014-02" db="EMBL/GenBank/DDBJ databases">
        <title>The small core and large imbalanced accessory genome model reveals a collaborative survival strategy of Sorangium cellulosum strains in nature.</title>
        <authorList>
            <person name="Han K."/>
            <person name="Peng R."/>
            <person name="Blom J."/>
            <person name="Li Y.-Z."/>
        </authorList>
    </citation>
    <scope>NUCLEOTIDE SEQUENCE [LARGE SCALE GENOMIC DNA]</scope>
    <source>
        <strain evidence="2 3">So0008-312</strain>
    </source>
</reference>
<proteinExistence type="predicted"/>
<evidence type="ECO:0000259" key="1">
    <source>
        <dbReference type="Pfam" id="PF13579"/>
    </source>
</evidence>
<name>A0A150Q7H6_SORCE</name>
<dbReference type="SUPFAM" id="SSF53756">
    <property type="entry name" value="UDP-Glycosyltransferase/glycogen phosphorylase"/>
    <property type="match status" value="1"/>
</dbReference>
<comment type="caution">
    <text evidence="2">The sequence shown here is derived from an EMBL/GenBank/DDBJ whole genome shotgun (WGS) entry which is preliminary data.</text>
</comment>
<organism evidence="2 3">
    <name type="scientific">Sorangium cellulosum</name>
    <name type="common">Polyangium cellulosum</name>
    <dbReference type="NCBI Taxonomy" id="56"/>
    <lineage>
        <taxon>Bacteria</taxon>
        <taxon>Pseudomonadati</taxon>
        <taxon>Myxococcota</taxon>
        <taxon>Polyangia</taxon>
        <taxon>Polyangiales</taxon>
        <taxon>Polyangiaceae</taxon>
        <taxon>Sorangium</taxon>
    </lineage>
</organism>
<evidence type="ECO:0000313" key="2">
    <source>
        <dbReference type="EMBL" id="KYF63929.1"/>
    </source>
</evidence>
<dbReference type="Pfam" id="PF13579">
    <property type="entry name" value="Glyco_trans_4_4"/>
    <property type="match status" value="1"/>
</dbReference>
<dbReference type="AlphaFoldDB" id="A0A150Q7H6"/>
<dbReference type="Pfam" id="PF13692">
    <property type="entry name" value="Glyco_trans_1_4"/>
    <property type="match status" value="1"/>
</dbReference>
<dbReference type="EMBL" id="JEMA01000955">
    <property type="protein sequence ID" value="KYF63929.1"/>
    <property type="molecule type" value="Genomic_DNA"/>
</dbReference>
<dbReference type="GO" id="GO:0016757">
    <property type="term" value="F:glycosyltransferase activity"/>
    <property type="evidence" value="ECO:0007669"/>
    <property type="project" value="UniProtKB-ARBA"/>
</dbReference>